<gene>
    <name evidence="2" type="ORF">EVJ58_g6854</name>
</gene>
<dbReference type="InterPro" id="IPR036047">
    <property type="entry name" value="F-box-like_dom_sf"/>
</dbReference>
<proteinExistence type="predicted"/>
<comment type="caution">
    <text evidence="2">The sequence shown here is derived from an EMBL/GenBank/DDBJ whole genome shotgun (WGS) entry which is preliminary data.</text>
</comment>
<feature type="region of interest" description="Disordered" evidence="1">
    <location>
        <begin position="1"/>
        <end position="93"/>
    </location>
</feature>
<evidence type="ECO:0008006" key="4">
    <source>
        <dbReference type="Google" id="ProtNLM"/>
    </source>
</evidence>
<evidence type="ECO:0000313" key="2">
    <source>
        <dbReference type="EMBL" id="TFY57717.1"/>
    </source>
</evidence>
<evidence type="ECO:0000313" key="3">
    <source>
        <dbReference type="Proteomes" id="UP000298390"/>
    </source>
</evidence>
<sequence length="488" mass="53214">MSTHLWPTASSTFNSELPFGGVSKSRDTRSSSAYKVQKGAGTGDGYHRALTKANPRKWPKPLQKQLGAGTPGRPMATSPGVGSDRDTSPPQGPSALPLELWHQILASFSGPHPAEDILCKDPMDVHSLQACSLTCRAWLPIAHEHLFRYLGLLVTSANCEDAVIAVMESLPAIGKYVRVLSIGLSFLESRFVRQTDVLTHFRPVAPMVPNVNSLVLARITLQAPPDNMPPFTALFPSLHSLYIGSIQPELPVLHTYLTACQGLRELTLLGVLYYELNFLSMVVRASPNNGINIAPAPPEISETHMATVLDWMTPTEPSAPIILDTLETSCSSPYEQRALATFVGDEAVHVKGLDIGFHLSEKRIDRALRNLLPFSSQYVETLNIRFPQVDYGSTQAIIRHILGTIDMPALKTLSIVYSVRRTSTFVAAQPDYDLSRLPALKAANLTISNAKRGMSDAERLAMTTVTAFLASAHKRGILNVTVFEDAAT</sequence>
<feature type="compositionally biased region" description="Polar residues" evidence="1">
    <location>
        <begin position="1"/>
        <end position="15"/>
    </location>
</feature>
<protein>
    <recommendedName>
        <fullName evidence="4">F-box domain-containing protein</fullName>
    </recommendedName>
</protein>
<dbReference type="AlphaFoldDB" id="A0A4Y9Y827"/>
<dbReference type="Proteomes" id="UP000298390">
    <property type="component" value="Unassembled WGS sequence"/>
</dbReference>
<evidence type="ECO:0000256" key="1">
    <source>
        <dbReference type="SAM" id="MobiDB-lite"/>
    </source>
</evidence>
<dbReference type="SUPFAM" id="SSF81383">
    <property type="entry name" value="F-box domain"/>
    <property type="match status" value="1"/>
</dbReference>
<accession>A0A4Y9Y827</accession>
<name>A0A4Y9Y827_9APHY</name>
<reference evidence="2 3" key="1">
    <citation type="submission" date="2019-01" db="EMBL/GenBank/DDBJ databases">
        <title>Genome sequencing of the rare red list fungi Fomitopsis rosea.</title>
        <authorList>
            <person name="Buettner E."/>
            <person name="Kellner H."/>
        </authorList>
    </citation>
    <scope>NUCLEOTIDE SEQUENCE [LARGE SCALE GENOMIC DNA]</scope>
    <source>
        <strain evidence="2 3">DSM 105464</strain>
    </source>
</reference>
<dbReference type="EMBL" id="SEKV01000407">
    <property type="protein sequence ID" value="TFY57717.1"/>
    <property type="molecule type" value="Genomic_DNA"/>
</dbReference>
<organism evidence="2 3">
    <name type="scientific">Rhodofomes roseus</name>
    <dbReference type="NCBI Taxonomy" id="34475"/>
    <lineage>
        <taxon>Eukaryota</taxon>
        <taxon>Fungi</taxon>
        <taxon>Dikarya</taxon>
        <taxon>Basidiomycota</taxon>
        <taxon>Agaricomycotina</taxon>
        <taxon>Agaricomycetes</taxon>
        <taxon>Polyporales</taxon>
        <taxon>Rhodofomes</taxon>
    </lineage>
</organism>